<evidence type="ECO:0000256" key="1">
    <source>
        <dbReference type="SAM" id="MobiDB-lite"/>
    </source>
</evidence>
<keyword evidence="3" id="KW-1185">Reference proteome</keyword>
<feature type="compositionally biased region" description="Low complexity" evidence="1">
    <location>
        <begin position="101"/>
        <end position="112"/>
    </location>
</feature>
<protein>
    <submittedName>
        <fullName evidence="2">Acetyl-CoA carboxylase 2</fullName>
    </submittedName>
</protein>
<evidence type="ECO:0000313" key="2">
    <source>
        <dbReference type="EMBL" id="KZV27774.1"/>
    </source>
</evidence>
<name>A0A2Z7B1Y2_9LAMI</name>
<feature type="region of interest" description="Disordered" evidence="1">
    <location>
        <begin position="1"/>
        <end position="37"/>
    </location>
</feature>
<evidence type="ECO:0000313" key="3">
    <source>
        <dbReference type="Proteomes" id="UP000250235"/>
    </source>
</evidence>
<sequence length="159" mass="17999">MRYSKHAMHEGYQESSVDKSTTPQLCRSHHHPASFRCDDSVDHHRAVVFRRDDSASHHNSKVGPFRNDGSVGRSQRTKESSSQGNQAHYGWGLPTPPAQLNNSNPKSSSSRSIKQRKLTQKLKQHWGTIDWSEDIEPYNYVALPQRVDSGLPTGINRKP</sequence>
<feature type="region of interest" description="Disordered" evidence="1">
    <location>
        <begin position="50"/>
        <end position="123"/>
    </location>
</feature>
<gene>
    <name evidence="2" type="ORF">F511_31973</name>
</gene>
<dbReference type="EMBL" id="KV010303">
    <property type="protein sequence ID" value="KZV27774.1"/>
    <property type="molecule type" value="Genomic_DNA"/>
</dbReference>
<feature type="compositionally biased region" description="Basic residues" evidence="1">
    <location>
        <begin position="113"/>
        <end position="123"/>
    </location>
</feature>
<feature type="compositionally biased region" description="Polar residues" evidence="1">
    <location>
        <begin position="13"/>
        <end position="25"/>
    </location>
</feature>
<dbReference type="Proteomes" id="UP000250235">
    <property type="component" value="Unassembled WGS sequence"/>
</dbReference>
<dbReference type="AlphaFoldDB" id="A0A2Z7B1Y2"/>
<organism evidence="2 3">
    <name type="scientific">Dorcoceras hygrometricum</name>
    <dbReference type="NCBI Taxonomy" id="472368"/>
    <lineage>
        <taxon>Eukaryota</taxon>
        <taxon>Viridiplantae</taxon>
        <taxon>Streptophyta</taxon>
        <taxon>Embryophyta</taxon>
        <taxon>Tracheophyta</taxon>
        <taxon>Spermatophyta</taxon>
        <taxon>Magnoliopsida</taxon>
        <taxon>eudicotyledons</taxon>
        <taxon>Gunneridae</taxon>
        <taxon>Pentapetalae</taxon>
        <taxon>asterids</taxon>
        <taxon>lamiids</taxon>
        <taxon>Lamiales</taxon>
        <taxon>Gesneriaceae</taxon>
        <taxon>Didymocarpoideae</taxon>
        <taxon>Trichosporeae</taxon>
        <taxon>Loxocarpinae</taxon>
        <taxon>Dorcoceras</taxon>
    </lineage>
</organism>
<proteinExistence type="predicted"/>
<accession>A0A2Z7B1Y2</accession>
<reference evidence="2 3" key="1">
    <citation type="journal article" date="2015" name="Proc. Natl. Acad. Sci. U.S.A.">
        <title>The resurrection genome of Boea hygrometrica: A blueprint for survival of dehydration.</title>
        <authorList>
            <person name="Xiao L."/>
            <person name="Yang G."/>
            <person name="Zhang L."/>
            <person name="Yang X."/>
            <person name="Zhao S."/>
            <person name="Ji Z."/>
            <person name="Zhou Q."/>
            <person name="Hu M."/>
            <person name="Wang Y."/>
            <person name="Chen M."/>
            <person name="Xu Y."/>
            <person name="Jin H."/>
            <person name="Xiao X."/>
            <person name="Hu G."/>
            <person name="Bao F."/>
            <person name="Hu Y."/>
            <person name="Wan P."/>
            <person name="Li L."/>
            <person name="Deng X."/>
            <person name="Kuang T."/>
            <person name="Xiang C."/>
            <person name="Zhu J.K."/>
            <person name="Oliver M.J."/>
            <person name="He Y."/>
        </authorList>
    </citation>
    <scope>NUCLEOTIDE SEQUENCE [LARGE SCALE GENOMIC DNA]</scope>
    <source>
        <strain evidence="3">cv. XS01</strain>
    </source>
</reference>